<keyword evidence="2" id="KW-1185">Reference proteome</keyword>
<evidence type="ECO:0000256" key="1">
    <source>
        <dbReference type="SAM" id="MobiDB-lite"/>
    </source>
</evidence>
<feature type="compositionally biased region" description="Low complexity" evidence="1">
    <location>
        <begin position="144"/>
        <end position="167"/>
    </location>
</feature>
<feature type="compositionally biased region" description="Basic and acidic residues" evidence="1">
    <location>
        <begin position="169"/>
        <end position="179"/>
    </location>
</feature>
<protein>
    <submittedName>
        <fullName evidence="3">DUF4373 domain-containing protein</fullName>
    </submittedName>
</protein>
<proteinExistence type="predicted"/>
<evidence type="ECO:0000313" key="2">
    <source>
        <dbReference type="Proteomes" id="UP000046392"/>
    </source>
</evidence>
<organism evidence="2 3">
    <name type="scientific">Strongyloides papillosus</name>
    <name type="common">Intestinal threadworm</name>
    <dbReference type="NCBI Taxonomy" id="174720"/>
    <lineage>
        <taxon>Eukaryota</taxon>
        <taxon>Metazoa</taxon>
        <taxon>Ecdysozoa</taxon>
        <taxon>Nematoda</taxon>
        <taxon>Chromadorea</taxon>
        <taxon>Rhabditida</taxon>
        <taxon>Tylenchina</taxon>
        <taxon>Panagrolaimomorpha</taxon>
        <taxon>Strongyloidoidea</taxon>
        <taxon>Strongyloididae</taxon>
        <taxon>Strongyloides</taxon>
    </lineage>
</organism>
<dbReference type="AlphaFoldDB" id="A0A0N5B4P6"/>
<reference evidence="3" key="1">
    <citation type="submission" date="2017-02" db="UniProtKB">
        <authorList>
            <consortium name="WormBaseParasite"/>
        </authorList>
    </citation>
    <scope>IDENTIFICATION</scope>
</reference>
<name>A0A0N5B4P6_STREA</name>
<feature type="compositionally biased region" description="Basic and acidic residues" evidence="1">
    <location>
        <begin position="202"/>
        <end position="231"/>
    </location>
</feature>
<evidence type="ECO:0000313" key="3">
    <source>
        <dbReference type="WBParaSite" id="SPAL_0000104700.1"/>
    </source>
</evidence>
<feature type="region of interest" description="Disordered" evidence="1">
    <location>
        <begin position="98"/>
        <end position="274"/>
    </location>
</feature>
<sequence length="377" mass="42013">MVKNRTTLHKVLGKIELTRKDSNLLDTFYICQWGNRSGHITIQSFESLSDYIREVAKYEGNSTSNRFVDKKTVAPVDGRMSNEQISFLLSAIKQYENTSGTSDEGGSSYKGNAKSGHNSTERVPTHGMGVGDVSALDDDEKKSSGTASTQSTSSEDSKSSSPSLLDDSSSDRGIDKGVDDGSVPQDEMQQEEEMPSCMEISDVLKDDFGSEPYCKPHGEEEKVKENGEKGDGSTPSVESDDDSDMSQTVTDSEDSITDTEGFTEKYPNSPQSWSGDFAPVVDSCYSDEGYKKWRGKWMNIMKDDMDKCQDEPDWSNLEIISEMEVENTFQFVCYDTKTHLMSMVEYDQVPASQRYKIRELKKFAGPRNVARSGEKNE</sequence>
<accession>A0A0N5B4P6</accession>
<dbReference type="WBParaSite" id="SPAL_0000104700.1">
    <property type="protein sequence ID" value="SPAL_0000104700.1"/>
    <property type="gene ID" value="SPAL_0000104700"/>
</dbReference>
<dbReference type="Proteomes" id="UP000046392">
    <property type="component" value="Unplaced"/>
</dbReference>